<dbReference type="AlphaFoldDB" id="A0A9P7Y2B3"/>
<dbReference type="GO" id="GO:0005471">
    <property type="term" value="F:ATP:ADP antiporter activity"/>
    <property type="evidence" value="ECO:0007669"/>
    <property type="project" value="UniProtKB-UniRule"/>
</dbReference>
<dbReference type="Gene3D" id="1.50.40.10">
    <property type="entry name" value="Mitochondrial carrier domain"/>
    <property type="match status" value="1"/>
</dbReference>
<evidence type="ECO:0000256" key="11">
    <source>
        <dbReference type="ARBA" id="ARBA00024143"/>
    </source>
</evidence>
<keyword evidence="5 12" id="KW-0812">Transmembrane</keyword>
<feature type="region of interest" description="Disordered" evidence="15">
    <location>
        <begin position="49"/>
        <end position="86"/>
    </location>
</feature>
<dbReference type="InterPro" id="IPR002113">
    <property type="entry name" value="ADT_euk_type"/>
</dbReference>
<organism evidence="17 18">
    <name type="scientific">Linnemannia hyalina</name>
    <dbReference type="NCBI Taxonomy" id="64524"/>
    <lineage>
        <taxon>Eukaryota</taxon>
        <taxon>Fungi</taxon>
        <taxon>Fungi incertae sedis</taxon>
        <taxon>Mucoromycota</taxon>
        <taxon>Mortierellomycotina</taxon>
        <taxon>Mortierellomycetes</taxon>
        <taxon>Mortierellales</taxon>
        <taxon>Mortierellaceae</taxon>
        <taxon>Linnemannia</taxon>
    </lineage>
</organism>
<dbReference type="InterPro" id="IPR018108">
    <property type="entry name" value="MCP_transmembrane"/>
</dbReference>
<gene>
    <name evidence="17" type="ORF">KI688_005868</name>
</gene>
<evidence type="ECO:0000256" key="9">
    <source>
        <dbReference type="ARBA" id="ARBA00023128"/>
    </source>
</evidence>
<feature type="region of interest" description="Disordered" evidence="15">
    <location>
        <begin position="225"/>
        <end position="247"/>
    </location>
</feature>
<feature type="region of interest" description="Disordered" evidence="15">
    <location>
        <begin position="282"/>
        <end position="307"/>
    </location>
</feature>
<dbReference type="PROSITE" id="PS50920">
    <property type="entry name" value="SOLCAR"/>
    <property type="match status" value="1"/>
</dbReference>
<evidence type="ECO:0000256" key="1">
    <source>
        <dbReference type="ARBA" id="ARBA00004448"/>
    </source>
</evidence>
<keyword evidence="7" id="KW-0999">Mitochondrion inner membrane</keyword>
<keyword evidence="3 13" id="KW-0813">Transport</keyword>
<evidence type="ECO:0000313" key="17">
    <source>
        <dbReference type="EMBL" id="KAG9071655.1"/>
    </source>
</evidence>
<keyword evidence="16" id="KW-0732">Signal</keyword>
<comment type="subcellular location">
    <subcellularLocation>
        <location evidence="14">Membrane</location>
        <topology evidence="14">Multi-pass membrane protein</topology>
    </subcellularLocation>
    <subcellularLocation>
        <location evidence="1">Mitochondrion inner membrane</location>
        <topology evidence="1">Multi-pass membrane protein</topology>
    </subcellularLocation>
</comment>
<comment type="similarity">
    <text evidence="2 13">Belongs to the mitochondrial carrier (TC 2.A.29) family.</text>
</comment>
<feature type="chain" id="PRO_5040168284" description="ADP/ATP translocase" evidence="16">
    <location>
        <begin position="22"/>
        <end position="453"/>
    </location>
</feature>
<name>A0A9P7Y2B3_9FUNG</name>
<evidence type="ECO:0000256" key="12">
    <source>
        <dbReference type="PROSITE-ProRule" id="PRU00282"/>
    </source>
</evidence>
<evidence type="ECO:0000313" key="18">
    <source>
        <dbReference type="Proteomes" id="UP000707451"/>
    </source>
</evidence>
<sequence>MSGSQHIVGLSLFAPLVLTVATAPANRVRLLLQTQDEIVLNLREESLAHHHHHTPSSSNIKPYNLTNNDNNKTTTEEQDDDDEEPRSIIAPYAQLPYTDMQDCYHRLLEKEGRAALWRGYSVEVGRIFLQKSIETRLSRRGTFALRKWMSLTPPNAQGGGMGAGWMLATAVEGTLVGAAAMAVVYPLAVLHAKMATDVRRRTRSVHKVFAKPAPVPTATLVTVKEEKEKEGKPVDVESSTESVSRDSVEWVDHTAEWANHQDQDQDQMDLTVKTPIIEGPLSVAESTPQTTTEASITTEEKDDDDQELSYTTVTYDLSHKYKTYRQIYHEIIASSEGYLGLYKGFSTFIASAFISRLGMMTIYAFKSFRAGPSGTVSISPLQVFLAQTALSVVTYPLTTVGNRRMIAAPGRYTSSWEAAKEIVEKQGWQALFRGVEVVVLRSVVLAALTQLLL</sequence>
<feature type="signal peptide" evidence="16">
    <location>
        <begin position="1"/>
        <end position="21"/>
    </location>
</feature>
<evidence type="ECO:0000256" key="5">
    <source>
        <dbReference type="ARBA" id="ARBA00022692"/>
    </source>
</evidence>
<reference evidence="17" key="1">
    <citation type="submission" date="2021-06" db="EMBL/GenBank/DDBJ databases">
        <title>Genome Sequence of Mortierella hyaline Strain SCG-10, a Cold-Adapted, Nitrate-Reducing Fungus Isolated from Soil in Minnesota, USA.</title>
        <authorList>
            <person name="Aldossari N."/>
        </authorList>
    </citation>
    <scope>NUCLEOTIDE SEQUENCE</scope>
    <source>
        <strain evidence="17">SCG-10</strain>
    </source>
</reference>
<dbReference type="GO" id="GO:0005743">
    <property type="term" value="C:mitochondrial inner membrane"/>
    <property type="evidence" value="ECO:0007669"/>
    <property type="project" value="UniProtKB-SubCell"/>
</dbReference>
<keyword evidence="4" id="KW-0050">Antiport</keyword>
<comment type="function">
    <text evidence="14">Catalyzes the exchange of ADP and ATP across the membrane.</text>
</comment>
<accession>A0A9P7Y2B3</accession>
<dbReference type="Proteomes" id="UP000707451">
    <property type="component" value="Unassembled WGS sequence"/>
</dbReference>
<evidence type="ECO:0000256" key="7">
    <source>
        <dbReference type="ARBA" id="ARBA00022792"/>
    </source>
</evidence>
<evidence type="ECO:0000256" key="2">
    <source>
        <dbReference type="ARBA" id="ARBA00006375"/>
    </source>
</evidence>
<evidence type="ECO:0000256" key="15">
    <source>
        <dbReference type="SAM" id="MobiDB-lite"/>
    </source>
</evidence>
<comment type="caution">
    <text evidence="17">The sequence shown here is derived from an EMBL/GenBank/DDBJ whole genome shotgun (WGS) entry which is preliminary data.</text>
</comment>
<protein>
    <recommendedName>
        <fullName evidence="14">ADP/ATP translocase</fullName>
    </recommendedName>
    <alternativeName>
        <fullName evidence="14">ADP,ATP carrier protein</fullName>
    </alternativeName>
</protein>
<keyword evidence="10 12" id="KW-0472">Membrane</keyword>
<keyword evidence="18" id="KW-1185">Reference proteome</keyword>
<dbReference type="InterPro" id="IPR023395">
    <property type="entry name" value="MCP_dom_sf"/>
</dbReference>
<dbReference type="GO" id="GO:1990544">
    <property type="term" value="P:mitochondrial ATP transmembrane transport"/>
    <property type="evidence" value="ECO:0007669"/>
    <property type="project" value="InterPro"/>
</dbReference>
<keyword evidence="9" id="KW-0496">Mitochondrion</keyword>
<dbReference type="Pfam" id="PF00153">
    <property type="entry name" value="Mito_carr"/>
    <property type="match status" value="1"/>
</dbReference>
<dbReference type="PANTHER" id="PTHR45635">
    <property type="entry name" value="ADP,ATP CARRIER PROTEIN 1-RELATED-RELATED"/>
    <property type="match status" value="1"/>
</dbReference>
<dbReference type="EMBL" id="JAHRHY010000002">
    <property type="protein sequence ID" value="KAG9071655.1"/>
    <property type="molecule type" value="Genomic_DNA"/>
</dbReference>
<evidence type="ECO:0000256" key="13">
    <source>
        <dbReference type="RuleBase" id="RU000488"/>
    </source>
</evidence>
<evidence type="ECO:0000256" key="8">
    <source>
        <dbReference type="ARBA" id="ARBA00022989"/>
    </source>
</evidence>
<feature type="compositionally biased region" description="Basic and acidic residues" evidence="15">
    <location>
        <begin position="225"/>
        <end position="235"/>
    </location>
</feature>
<evidence type="ECO:0000256" key="10">
    <source>
        <dbReference type="ARBA" id="ARBA00023136"/>
    </source>
</evidence>
<feature type="repeat" description="Solcar" evidence="12">
    <location>
        <begin position="374"/>
        <end position="453"/>
    </location>
</feature>
<evidence type="ECO:0000256" key="4">
    <source>
        <dbReference type="ARBA" id="ARBA00022449"/>
    </source>
</evidence>
<evidence type="ECO:0000256" key="6">
    <source>
        <dbReference type="ARBA" id="ARBA00022737"/>
    </source>
</evidence>
<feature type="compositionally biased region" description="Polar residues" evidence="15">
    <location>
        <begin position="55"/>
        <end position="65"/>
    </location>
</feature>
<proteinExistence type="inferred from homology"/>
<evidence type="ECO:0000256" key="16">
    <source>
        <dbReference type="SAM" id="SignalP"/>
    </source>
</evidence>
<comment type="subunit">
    <text evidence="14">Monomer.</text>
</comment>
<evidence type="ECO:0000256" key="14">
    <source>
        <dbReference type="RuleBase" id="RU368008"/>
    </source>
</evidence>
<dbReference type="OrthoDB" id="2406392at2759"/>
<dbReference type="GO" id="GO:0140021">
    <property type="term" value="P:mitochondrial ADP transmembrane transport"/>
    <property type="evidence" value="ECO:0007669"/>
    <property type="project" value="InterPro"/>
</dbReference>
<keyword evidence="8" id="KW-1133">Transmembrane helix</keyword>
<dbReference type="PANTHER" id="PTHR45635:SF14">
    <property type="entry name" value="ADP_ATP TRANSLOCASE"/>
    <property type="match status" value="1"/>
</dbReference>
<dbReference type="SUPFAM" id="SSF103506">
    <property type="entry name" value="Mitochondrial carrier"/>
    <property type="match status" value="1"/>
</dbReference>
<keyword evidence="6" id="KW-0677">Repeat</keyword>
<comment type="catalytic activity">
    <reaction evidence="11">
        <text>ADP(in) + ATP(out) = ADP(out) + ATP(in)</text>
        <dbReference type="Rhea" id="RHEA:34999"/>
        <dbReference type="ChEBI" id="CHEBI:30616"/>
        <dbReference type="ChEBI" id="CHEBI:456216"/>
    </reaction>
    <physiologicalReaction direction="left-to-right" evidence="11">
        <dbReference type="Rhea" id="RHEA:35000"/>
    </physiologicalReaction>
</comment>
<feature type="compositionally biased region" description="Polar residues" evidence="15">
    <location>
        <begin position="284"/>
        <end position="297"/>
    </location>
</feature>
<evidence type="ECO:0000256" key="3">
    <source>
        <dbReference type="ARBA" id="ARBA00022448"/>
    </source>
</evidence>